<feature type="domain" description="Phytocyanin" evidence="6">
    <location>
        <begin position="30"/>
        <end position="127"/>
    </location>
</feature>
<dbReference type="CDD" id="cd11013">
    <property type="entry name" value="Plantacyanin"/>
    <property type="match status" value="1"/>
</dbReference>
<evidence type="ECO:0000313" key="8">
    <source>
        <dbReference type="Proteomes" id="UP000275267"/>
    </source>
</evidence>
<dbReference type="InterPro" id="IPR008972">
    <property type="entry name" value="Cupredoxin"/>
</dbReference>
<keyword evidence="1" id="KW-0479">Metal-binding</keyword>
<dbReference type="InterPro" id="IPR003245">
    <property type="entry name" value="Phytocyanin_dom"/>
</dbReference>
<feature type="chain" id="PRO_5017920887" description="Plantacyanin" evidence="5">
    <location>
        <begin position="20"/>
        <end position="131"/>
    </location>
</feature>
<keyword evidence="3" id="KW-1015">Disulfide bond</keyword>
<accession>A0A3L6RTC9</accession>
<feature type="signal peptide" evidence="5">
    <location>
        <begin position="1"/>
        <end position="19"/>
    </location>
</feature>
<dbReference type="OrthoDB" id="605074at2759"/>
<dbReference type="STRING" id="4540.A0A3L6RTC9"/>
<comment type="caution">
    <text evidence="7">The sequence shown here is derived from an EMBL/GenBank/DDBJ whole genome shotgun (WGS) entry which is preliminary data.</text>
</comment>
<dbReference type="FunFam" id="2.60.40.420:FF:000013">
    <property type="entry name" value="basic blue protein-like"/>
    <property type="match status" value="1"/>
</dbReference>
<evidence type="ECO:0000313" key="7">
    <source>
        <dbReference type="EMBL" id="RLN08845.1"/>
    </source>
</evidence>
<dbReference type="PANTHER" id="PTHR33021:SF261">
    <property type="entry name" value="OS02G0256800 PROTEIN"/>
    <property type="match status" value="1"/>
</dbReference>
<evidence type="ECO:0000256" key="5">
    <source>
        <dbReference type="SAM" id="SignalP"/>
    </source>
</evidence>
<proteinExistence type="predicted"/>
<evidence type="ECO:0000256" key="4">
    <source>
        <dbReference type="ARBA" id="ARBA00082491"/>
    </source>
</evidence>
<dbReference type="GO" id="GO:0046872">
    <property type="term" value="F:metal ion binding"/>
    <property type="evidence" value="ECO:0007669"/>
    <property type="project" value="UniProtKB-KW"/>
</dbReference>
<evidence type="ECO:0000259" key="6">
    <source>
        <dbReference type="PROSITE" id="PS51485"/>
    </source>
</evidence>
<evidence type="ECO:0000256" key="2">
    <source>
        <dbReference type="ARBA" id="ARBA00023008"/>
    </source>
</evidence>
<protein>
    <recommendedName>
        <fullName evidence="4">Plantacyanin</fullName>
    </recommendedName>
</protein>
<organism evidence="7 8">
    <name type="scientific">Panicum miliaceum</name>
    <name type="common">Proso millet</name>
    <name type="synonym">Broomcorn millet</name>
    <dbReference type="NCBI Taxonomy" id="4540"/>
    <lineage>
        <taxon>Eukaryota</taxon>
        <taxon>Viridiplantae</taxon>
        <taxon>Streptophyta</taxon>
        <taxon>Embryophyta</taxon>
        <taxon>Tracheophyta</taxon>
        <taxon>Spermatophyta</taxon>
        <taxon>Magnoliopsida</taxon>
        <taxon>Liliopsida</taxon>
        <taxon>Poales</taxon>
        <taxon>Poaceae</taxon>
        <taxon>PACMAD clade</taxon>
        <taxon>Panicoideae</taxon>
        <taxon>Panicodae</taxon>
        <taxon>Paniceae</taxon>
        <taxon>Panicinae</taxon>
        <taxon>Panicum</taxon>
        <taxon>Panicum sect. Panicum</taxon>
    </lineage>
</organism>
<dbReference type="PANTHER" id="PTHR33021">
    <property type="entry name" value="BLUE COPPER PROTEIN"/>
    <property type="match status" value="1"/>
</dbReference>
<evidence type="ECO:0000256" key="1">
    <source>
        <dbReference type="ARBA" id="ARBA00022723"/>
    </source>
</evidence>
<dbReference type="GO" id="GO:0009055">
    <property type="term" value="F:electron transfer activity"/>
    <property type="evidence" value="ECO:0007669"/>
    <property type="project" value="InterPro"/>
</dbReference>
<dbReference type="InterPro" id="IPR041844">
    <property type="entry name" value="Plantacyanin"/>
</dbReference>
<dbReference type="AlphaFoldDB" id="A0A3L6RTC9"/>
<dbReference type="Gene3D" id="2.60.40.420">
    <property type="entry name" value="Cupredoxins - blue copper proteins"/>
    <property type="match status" value="1"/>
</dbReference>
<sequence length="131" mass="13698">MASRGSVFMLVLLLGVVCTAPAVVVRGGGQEWVVGDSMGWSFGVAGWAKGKAIQAGDVLVFKYDQTAHDVVEVDEAAYNACEMPIGGGTPRNSGNDRVVVRAGKSFFVCSQPGRCANGMKIAITTKEGNRS</sequence>
<keyword evidence="8" id="KW-1185">Reference proteome</keyword>
<keyword evidence="2" id="KW-0186">Copper</keyword>
<dbReference type="InterPro" id="IPR039391">
    <property type="entry name" value="Phytocyanin-like"/>
</dbReference>
<dbReference type="Pfam" id="PF02298">
    <property type="entry name" value="Cu_bind_like"/>
    <property type="match status" value="1"/>
</dbReference>
<name>A0A3L6RTC9_PANMI</name>
<keyword evidence="5" id="KW-0732">Signal</keyword>
<dbReference type="GO" id="GO:0005886">
    <property type="term" value="C:plasma membrane"/>
    <property type="evidence" value="ECO:0007669"/>
    <property type="project" value="TreeGrafter"/>
</dbReference>
<dbReference type="PROSITE" id="PS51485">
    <property type="entry name" value="PHYTOCYANIN"/>
    <property type="match status" value="1"/>
</dbReference>
<dbReference type="Proteomes" id="UP000275267">
    <property type="component" value="Unassembled WGS sequence"/>
</dbReference>
<reference evidence="8" key="1">
    <citation type="journal article" date="2019" name="Nat. Commun.">
        <title>The genome of broomcorn millet.</title>
        <authorList>
            <person name="Zou C."/>
            <person name="Miki D."/>
            <person name="Li D."/>
            <person name="Tang Q."/>
            <person name="Xiao L."/>
            <person name="Rajput S."/>
            <person name="Deng P."/>
            <person name="Jia W."/>
            <person name="Huang R."/>
            <person name="Zhang M."/>
            <person name="Sun Y."/>
            <person name="Hu J."/>
            <person name="Fu X."/>
            <person name="Schnable P.S."/>
            <person name="Li F."/>
            <person name="Zhang H."/>
            <person name="Feng B."/>
            <person name="Zhu X."/>
            <person name="Liu R."/>
            <person name="Schnable J.C."/>
            <person name="Zhu J.-K."/>
            <person name="Zhang H."/>
        </authorList>
    </citation>
    <scope>NUCLEOTIDE SEQUENCE [LARGE SCALE GENOMIC DNA]</scope>
</reference>
<dbReference type="EMBL" id="PQIB02000007">
    <property type="protein sequence ID" value="RLN08845.1"/>
    <property type="molecule type" value="Genomic_DNA"/>
</dbReference>
<dbReference type="SUPFAM" id="SSF49503">
    <property type="entry name" value="Cupredoxins"/>
    <property type="match status" value="1"/>
</dbReference>
<evidence type="ECO:0000256" key="3">
    <source>
        <dbReference type="ARBA" id="ARBA00023157"/>
    </source>
</evidence>
<gene>
    <name evidence="7" type="ORF">C2845_PM11G18780</name>
</gene>